<proteinExistence type="predicted"/>
<organism evidence="2 3">
    <name type="scientific">Chryseobacterium luteum</name>
    <dbReference type="NCBI Taxonomy" id="421531"/>
    <lineage>
        <taxon>Bacteria</taxon>
        <taxon>Pseudomonadati</taxon>
        <taxon>Bacteroidota</taxon>
        <taxon>Flavobacteriia</taxon>
        <taxon>Flavobacteriales</taxon>
        <taxon>Weeksellaceae</taxon>
        <taxon>Chryseobacterium group</taxon>
        <taxon>Chryseobacterium</taxon>
    </lineage>
</organism>
<evidence type="ECO:0008006" key="4">
    <source>
        <dbReference type="Google" id="ProtNLM"/>
    </source>
</evidence>
<dbReference type="Proteomes" id="UP000028703">
    <property type="component" value="Unassembled WGS sequence"/>
</dbReference>
<evidence type="ECO:0000313" key="3">
    <source>
        <dbReference type="Proteomes" id="UP000028703"/>
    </source>
</evidence>
<dbReference type="GO" id="GO:0005886">
    <property type="term" value="C:plasma membrane"/>
    <property type="evidence" value="ECO:0007669"/>
    <property type="project" value="UniProtKB-SubCell"/>
</dbReference>
<dbReference type="STRING" id="421531.IX38_13330"/>
<protein>
    <recommendedName>
        <fullName evidence="4">ABC transporter permease</fullName>
    </recommendedName>
</protein>
<reference evidence="2 3" key="1">
    <citation type="submission" date="2014-07" db="EMBL/GenBank/DDBJ databases">
        <title>Genome of Chryseobacterium luteum DSM 18605.</title>
        <authorList>
            <person name="Stropko S.J."/>
            <person name="Pipes S.E."/>
            <person name="Newman J.D."/>
        </authorList>
    </citation>
    <scope>NUCLEOTIDE SEQUENCE [LARGE SCALE GENOMIC DNA]</scope>
    <source>
        <strain evidence="2 3">DSM 18605</strain>
    </source>
</reference>
<dbReference type="OrthoDB" id="184009at2"/>
<sequence length="481" mass="54774">MATSTLHLIIRKTRQDLMKGKQNLLITITVLLFCMLSIGIGFTKYKATNSQIAKYRKEVREQWEHRPAKHPHRMAHYGYLVFRMGHPLSIFDNGLDDYLGNVIFLEAHKQNSANLSEAGSSGILVRFGAFSSAFMLQCLVPLIILFLGFGLIAREREDAILKILSTQGASGRQIIWGKVLGLWQFSLLFLLPVLPVVFVAVVLSEAAPWTDIVFRMLAILPAYMVYYFFVSSLAVLVSAYSTTASSALVSLIGSWLILVIFLPKGIQFAAQNFYPTPSRIAFETLLEKDILKAGDSHNPDDPHFKKIKDSLLGHYKVETTSELPFNYSGFVMKEGEKISSRIYIRHQKELEEKYYNQQRFSDISAFIDPMIAVKNFSMTASGTDYFSYTEFQEQAEDYRYKMAQKLNDLQIEKISNVKPEKGGPPAIIEGDNWKKFPDFNYQYTSFSKSIREQWMPAAALLFWLMVCVLMIETAGRNLKLI</sequence>
<feature type="transmembrane region" description="Helical" evidence="1">
    <location>
        <begin position="244"/>
        <end position="262"/>
    </location>
</feature>
<dbReference type="AlphaFoldDB" id="A0A085ZDR0"/>
<feature type="transmembrane region" description="Helical" evidence="1">
    <location>
        <begin position="212"/>
        <end position="237"/>
    </location>
</feature>
<dbReference type="PANTHER" id="PTHR43471">
    <property type="entry name" value="ABC TRANSPORTER PERMEASE"/>
    <property type="match status" value="1"/>
</dbReference>
<accession>A0A085ZDR0</accession>
<keyword evidence="1" id="KW-1133">Transmembrane helix</keyword>
<keyword evidence="3" id="KW-1185">Reference proteome</keyword>
<dbReference type="Pfam" id="PF12040">
    <property type="entry name" value="DUF3526"/>
    <property type="match status" value="1"/>
</dbReference>
<dbReference type="eggNOG" id="COG1277">
    <property type="taxonomic scope" value="Bacteria"/>
</dbReference>
<comment type="caution">
    <text evidence="2">The sequence shown here is derived from an EMBL/GenBank/DDBJ whole genome shotgun (WGS) entry which is preliminary data.</text>
</comment>
<name>A0A085ZDR0_9FLAO</name>
<evidence type="ECO:0000313" key="2">
    <source>
        <dbReference type="EMBL" id="KFF02574.1"/>
    </source>
</evidence>
<gene>
    <name evidence="2" type="ORF">IX38_13330</name>
</gene>
<dbReference type="GO" id="GO:0140359">
    <property type="term" value="F:ABC-type transporter activity"/>
    <property type="evidence" value="ECO:0007669"/>
    <property type="project" value="InterPro"/>
</dbReference>
<feature type="transmembrane region" description="Helical" evidence="1">
    <location>
        <begin position="174"/>
        <end position="200"/>
    </location>
</feature>
<evidence type="ECO:0000256" key="1">
    <source>
        <dbReference type="SAM" id="Phobius"/>
    </source>
</evidence>
<dbReference type="PANTHER" id="PTHR43471:SF1">
    <property type="entry name" value="ABC TRANSPORTER PERMEASE PROTEIN NOSY-RELATED"/>
    <property type="match status" value="1"/>
</dbReference>
<feature type="transmembrane region" description="Helical" evidence="1">
    <location>
        <begin position="454"/>
        <end position="471"/>
    </location>
</feature>
<keyword evidence="1" id="KW-0472">Membrane</keyword>
<feature type="transmembrane region" description="Helical" evidence="1">
    <location>
        <begin position="134"/>
        <end position="153"/>
    </location>
</feature>
<dbReference type="Pfam" id="PF12679">
    <property type="entry name" value="ABC2_membrane_2"/>
    <property type="match status" value="1"/>
</dbReference>
<dbReference type="RefSeq" id="WP_034705558.1">
    <property type="nucleotide sequence ID" value="NZ_JPRO01000011.1"/>
</dbReference>
<keyword evidence="1" id="KW-0812">Transmembrane</keyword>
<dbReference type="EMBL" id="JPRO01000011">
    <property type="protein sequence ID" value="KFF02574.1"/>
    <property type="molecule type" value="Genomic_DNA"/>
</dbReference>
<feature type="transmembrane region" description="Helical" evidence="1">
    <location>
        <begin position="24"/>
        <end position="42"/>
    </location>
</feature>
<dbReference type="InterPro" id="IPR021913">
    <property type="entry name" value="DUF3526"/>
</dbReference>